<comment type="caution">
    <text evidence="5">The sequence shown here is derived from an EMBL/GenBank/DDBJ whole genome shotgun (WGS) entry which is preliminary data.</text>
</comment>
<reference evidence="5 6" key="1">
    <citation type="submission" date="2021-03" db="EMBL/GenBank/DDBJ databases">
        <title>Genomic Encyclopedia of Type Strains, Phase IV (KMG-IV): sequencing the most valuable type-strain genomes for metagenomic binning, comparative biology and taxonomic classification.</title>
        <authorList>
            <person name="Goeker M."/>
        </authorList>
    </citation>
    <scope>NUCLEOTIDE SEQUENCE [LARGE SCALE GENOMIC DNA]</scope>
    <source>
        <strain evidence="5 6">DSM 23491</strain>
    </source>
</reference>
<keyword evidence="3" id="KW-0472">Membrane</keyword>
<dbReference type="Pfam" id="PF01551">
    <property type="entry name" value="Peptidase_M23"/>
    <property type="match status" value="1"/>
</dbReference>
<dbReference type="InterPro" id="IPR011055">
    <property type="entry name" value="Dup_hybrid_motif"/>
</dbReference>
<dbReference type="RefSeq" id="WP_209849789.1">
    <property type="nucleotide sequence ID" value="NZ_CBCRVE010000005.1"/>
</dbReference>
<feature type="domain" description="M23ase beta-sheet core" evidence="4">
    <location>
        <begin position="233"/>
        <end position="327"/>
    </location>
</feature>
<keyword evidence="1" id="KW-0732">Signal</keyword>
<dbReference type="CDD" id="cd12797">
    <property type="entry name" value="M23_peptidase"/>
    <property type="match status" value="1"/>
</dbReference>
<dbReference type="PANTHER" id="PTHR21666">
    <property type="entry name" value="PEPTIDASE-RELATED"/>
    <property type="match status" value="1"/>
</dbReference>
<organism evidence="5 6">
    <name type="scientific">Paenibacillus sediminis</name>
    <dbReference type="NCBI Taxonomy" id="664909"/>
    <lineage>
        <taxon>Bacteria</taxon>
        <taxon>Bacillati</taxon>
        <taxon>Bacillota</taxon>
        <taxon>Bacilli</taxon>
        <taxon>Bacillales</taxon>
        <taxon>Paenibacillaceae</taxon>
        <taxon>Paenibacillus</taxon>
    </lineage>
</organism>
<proteinExistence type="predicted"/>
<evidence type="ECO:0000313" key="6">
    <source>
        <dbReference type="Proteomes" id="UP001519273"/>
    </source>
</evidence>
<evidence type="ECO:0000256" key="2">
    <source>
        <dbReference type="SAM" id="Coils"/>
    </source>
</evidence>
<dbReference type="Proteomes" id="UP001519273">
    <property type="component" value="Unassembled WGS sequence"/>
</dbReference>
<keyword evidence="5" id="KW-0378">Hydrolase</keyword>
<dbReference type="PANTHER" id="PTHR21666:SF289">
    <property type="entry name" value="L-ALA--D-GLU ENDOPEPTIDASE"/>
    <property type="match status" value="1"/>
</dbReference>
<sequence>MKHASLHQKMTVLVVREAQQPVKQFSVSKPLVIAVPVAAVLSISSLIVSLGIHYNQVIADLEHQLSAQSVQMEVTVTDKDEAIDRLQKEVISLSNEASSMKSRMEQVTELEQQLQQFIKKYGIVTFDQTASDQATSEGKVSSLSWDDSEHVGGEFIAVHENEILNLAQETKDDFQEMNMLLENMVNQVPSTIEKARQTQYTLQGTPNKWPTISKRITSSFGYRTDPFTGRAAFHAGVDIAGDTGDPVYAAGAGKVIAAEKSSSRGNYIIILHPGGLETWYMHLDGMNVNVGENVLKGEKIGRLGDTGRSTGAHLHFQVVKNNQTVDPLDYIK</sequence>
<keyword evidence="6" id="KW-1185">Reference proteome</keyword>
<evidence type="ECO:0000256" key="1">
    <source>
        <dbReference type="ARBA" id="ARBA00022729"/>
    </source>
</evidence>
<protein>
    <submittedName>
        <fullName evidence="5">Murein DD-endopeptidase MepM/ murein hydrolase activator NlpD</fullName>
    </submittedName>
</protein>
<keyword evidence="3" id="KW-0812">Transmembrane</keyword>
<evidence type="ECO:0000259" key="4">
    <source>
        <dbReference type="Pfam" id="PF01551"/>
    </source>
</evidence>
<keyword evidence="2" id="KW-0175">Coiled coil</keyword>
<dbReference type="InterPro" id="IPR050570">
    <property type="entry name" value="Cell_wall_metabolism_enzyme"/>
</dbReference>
<feature type="transmembrane region" description="Helical" evidence="3">
    <location>
        <begin position="31"/>
        <end position="54"/>
    </location>
</feature>
<evidence type="ECO:0000313" key="5">
    <source>
        <dbReference type="EMBL" id="MBP1937393.1"/>
    </source>
</evidence>
<dbReference type="Gene3D" id="2.70.70.10">
    <property type="entry name" value="Glucose Permease (Domain IIA)"/>
    <property type="match status" value="1"/>
</dbReference>
<keyword evidence="3" id="KW-1133">Transmembrane helix</keyword>
<dbReference type="SUPFAM" id="SSF51261">
    <property type="entry name" value="Duplicated hybrid motif"/>
    <property type="match status" value="1"/>
</dbReference>
<gene>
    <name evidence="5" type="ORF">J2Z20_002288</name>
</gene>
<accession>A0ABS4H4C8</accession>
<dbReference type="GO" id="GO:0016787">
    <property type="term" value="F:hydrolase activity"/>
    <property type="evidence" value="ECO:0007669"/>
    <property type="project" value="UniProtKB-KW"/>
</dbReference>
<name>A0ABS4H4C8_9BACL</name>
<dbReference type="InterPro" id="IPR016047">
    <property type="entry name" value="M23ase_b-sheet_dom"/>
</dbReference>
<dbReference type="EMBL" id="JAGGKP010000005">
    <property type="protein sequence ID" value="MBP1937393.1"/>
    <property type="molecule type" value="Genomic_DNA"/>
</dbReference>
<feature type="coiled-coil region" evidence="2">
    <location>
        <begin position="76"/>
        <end position="120"/>
    </location>
</feature>
<evidence type="ECO:0000256" key="3">
    <source>
        <dbReference type="SAM" id="Phobius"/>
    </source>
</evidence>